<proteinExistence type="predicted"/>
<reference evidence="2" key="1">
    <citation type="submission" date="2023-07" db="EMBL/GenBank/DDBJ databases">
        <title>A chromosome-level genome assembly of Lolium multiflorum.</title>
        <authorList>
            <person name="Chen Y."/>
            <person name="Copetti D."/>
            <person name="Kolliker R."/>
            <person name="Studer B."/>
        </authorList>
    </citation>
    <scope>NUCLEOTIDE SEQUENCE</scope>
    <source>
        <strain evidence="2">02402/16</strain>
        <tissue evidence="2">Leaf</tissue>
    </source>
</reference>
<keyword evidence="3" id="KW-1185">Reference proteome</keyword>
<protein>
    <submittedName>
        <fullName evidence="2">Uncharacterized protein</fullName>
    </submittedName>
</protein>
<evidence type="ECO:0000256" key="1">
    <source>
        <dbReference type="SAM" id="MobiDB-lite"/>
    </source>
</evidence>
<dbReference type="EMBL" id="JAUUTY010000002">
    <property type="protein sequence ID" value="KAK1685558.1"/>
    <property type="molecule type" value="Genomic_DNA"/>
</dbReference>
<name>A0AAD8TPG5_LOLMU</name>
<dbReference type="Proteomes" id="UP001231189">
    <property type="component" value="Unassembled WGS sequence"/>
</dbReference>
<gene>
    <name evidence="2" type="ORF">QYE76_046406</name>
</gene>
<dbReference type="AlphaFoldDB" id="A0AAD8TPG5"/>
<evidence type="ECO:0000313" key="3">
    <source>
        <dbReference type="Proteomes" id="UP001231189"/>
    </source>
</evidence>
<accession>A0AAD8TPG5</accession>
<sequence length="171" mass="18681">MNPVGTPPDPPAHLSLLLSLRSPVPAMASAVRPSSSTTYTLHRQIAMAFGSKRKLVNQNEVILLDARKGKNSGGSRPWRCKHCDKKFTSSYTRIREHFLVLVLISLSQIVASCNICIELTMVFLAKDDEAPLRATLGLVGAAPPPKKLSKETTNNKACSEKLPDFVDTGRK</sequence>
<organism evidence="2 3">
    <name type="scientific">Lolium multiflorum</name>
    <name type="common">Italian ryegrass</name>
    <name type="synonym">Lolium perenne subsp. multiflorum</name>
    <dbReference type="NCBI Taxonomy" id="4521"/>
    <lineage>
        <taxon>Eukaryota</taxon>
        <taxon>Viridiplantae</taxon>
        <taxon>Streptophyta</taxon>
        <taxon>Embryophyta</taxon>
        <taxon>Tracheophyta</taxon>
        <taxon>Spermatophyta</taxon>
        <taxon>Magnoliopsida</taxon>
        <taxon>Liliopsida</taxon>
        <taxon>Poales</taxon>
        <taxon>Poaceae</taxon>
        <taxon>BOP clade</taxon>
        <taxon>Pooideae</taxon>
        <taxon>Poodae</taxon>
        <taxon>Poeae</taxon>
        <taxon>Poeae Chloroplast Group 2 (Poeae type)</taxon>
        <taxon>Loliodinae</taxon>
        <taxon>Loliinae</taxon>
        <taxon>Lolium</taxon>
    </lineage>
</organism>
<feature type="region of interest" description="Disordered" evidence="1">
    <location>
        <begin position="143"/>
        <end position="171"/>
    </location>
</feature>
<feature type="compositionally biased region" description="Basic and acidic residues" evidence="1">
    <location>
        <begin position="158"/>
        <end position="171"/>
    </location>
</feature>
<comment type="caution">
    <text evidence="2">The sequence shown here is derived from an EMBL/GenBank/DDBJ whole genome shotgun (WGS) entry which is preliminary data.</text>
</comment>
<evidence type="ECO:0000313" key="2">
    <source>
        <dbReference type="EMBL" id="KAK1685558.1"/>
    </source>
</evidence>